<proteinExistence type="predicted"/>
<dbReference type="RefSeq" id="WP_091772457.1">
    <property type="nucleotide sequence ID" value="NZ_FOES01000003.1"/>
</dbReference>
<organism evidence="2 3">
    <name type="scientific">Piscibacillus halophilus</name>
    <dbReference type="NCBI Taxonomy" id="571933"/>
    <lineage>
        <taxon>Bacteria</taxon>
        <taxon>Bacillati</taxon>
        <taxon>Bacillota</taxon>
        <taxon>Bacilli</taxon>
        <taxon>Bacillales</taxon>
        <taxon>Bacillaceae</taxon>
        <taxon>Piscibacillus</taxon>
    </lineage>
</organism>
<dbReference type="Proteomes" id="UP000199427">
    <property type="component" value="Unassembled WGS sequence"/>
</dbReference>
<feature type="region of interest" description="Disordered" evidence="1">
    <location>
        <begin position="40"/>
        <end position="64"/>
    </location>
</feature>
<feature type="compositionally biased region" description="Basic and acidic residues" evidence="1">
    <location>
        <begin position="40"/>
        <end position="51"/>
    </location>
</feature>
<sequence length="64" mass="7588">MAKSRKRDKDSRNEYDLDVDRMLNEGLAGGYVRPTYNRSQIEEVHEIKPNDEPFTPYRETPDDE</sequence>
<accession>A0A1H9AT41</accession>
<evidence type="ECO:0000313" key="2">
    <source>
        <dbReference type="EMBL" id="SEP79992.1"/>
    </source>
</evidence>
<evidence type="ECO:0000313" key="3">
    <source>
        <dbReference type="Proteomes" id="UP000199427"/>
    </source>
</evidence>
<gene>
    <name evidence="2" type="ORF">SAMN05216362_10345</name>
</gene>
<dbReference type="OrthoDB" id="2454402at2"/>
<evidence type="ECO:0000256" key="1">
    <source>
        <dbReference type="SAM" id="MobiDB-lite"/>
    </source>
</evidence>
<dbReference type="EMBL" id="FOES01000003">
    <property type="protein sequence ID" value="SEP79992.1"/>
    <property type="molecule type" value="Genomic_DNA"/>
</dbReference>
<keyword evidence="3" id="KW-1185">Reference proteome</keyword>
<reference evidence="2 3" key="1">
    <citation type="submission" date="2016-10" db="EMBL/GenBank/DDBJ databases">
        <authorList>
            <person name="de Groot N.N."/>
        </authorList>
    </citation>
    <scope>NUCLEOTIDE SEQUENCE [LARGE SCALE GENOMIC DNA]</scope>
    <source>
        <strain evidence="2 3">DSM 21633</strain>
    </source>
</reference>
<dbReference type="AlphaFoldDB" id="A0A1H9AT41"/>
<dbReference type="STRING" id="571933.SAMN05216362_10345"/>
<protein>
    <submittedName>
        <fullName evidence="2">Uncharacterized protein</fullName>
    </submittedName>
</protein>
<name>A0A1H9AT41_9BACI</name>